<protein>
    <recommendedName>
        <fullName evidence="3">histidine kinase</fullName>
        <ecNumber evidence="3">2.7.13.3</ecNumber>
    </recommendedName>
</protein>
<name>A0A933W7L4_UNCEI</name>
<dbReference type="AlphaFoldDB" id="A0A933W7L4"/>
<dbReference type="PROSITE" id="PS50885">
    <property type="entry name" value="HAMP"/>
    <property type="match status" value="1"/>
</dbReference>
<dbReference type="InterPro" id="IPR003594">
    <property type="entry name" value="HATPase_dom"/>
</dbReference>
<dbReference type="Gene3D" id="6.10.340.10">
    <property type="match status" value="1"/>
</dbReference>
<dbReference type="SUPFAM" id="SSF55785">
    <property type="entry name" value="PYP-like sensor domain (PAS domain)"/>
    <property type="match status" value="2"/>
</dbReference>
<evidence type="ECO:0000256" key="5">
    <source>
        <dbReference type="ARBA" id="ARBA00022679"/>
    </source>
</evidence>
<dbReference type="EMBL" id="JACRIW010000008">
    <property type="protein sequence ID" value="MBI5168026.1"/>
    <property type="molecule type" value="Genomic_DNA"/>
</dbReference>
<dbReference type="PROSITE" id="PS50113">
    <property type="entry name" value="PAC"/>
    <property type="match status" value="1"/>
</dbReference>
<dbReference type="InterPro" id="IPR001610">
    <property type="entry name" value="PAC"/>
</dbReference>
<gene>
    <name evidence="16" type="ORF">HZA61_00920</name>
</gene>
<evidence type="ECO:0000313" key="17">
    <source>
        <dbReference type="Proteomes" id="UP000696931"/>
    </source>
</evidence>
<dbReference type="Gene3D" id="3.30.565.10">
    <property type="entry name" value="Histidine kinase-like ATPase, C-terminal domain"/>
    <property type="match status" value="1"/>
</dbReference>
<dbReference type="CDD" id="cd06225">
    <property type="entry name" value="HAMP"/>
    <property type="match status" value="1"/>
</dbReference>
<proteinExistence type="predicted"/>
<keyword evidence="5" id="KW-0808">Transferase</keyword>
<dbReference type="InterPro" id="IPR036097">
    <property type="entry name" value="HisK_dim/P_sf"/>
</dbReference>
<evidence type="ECO:0000256" key="8">
    <source>
        <dbReference type="ARBA" id="ARBA00022840"/>
    </source>
</evidence>
<dbReference type="PANTHER" id="PTHR43065:SF46">
    <property type="entry name" value="C4-DICARBOXYLATE TRANSPORT SENSOR PROTEIN DCTB"/>
    <property type="match status" value="1"/>
</dbReference>
<keyword evidence="6" id="KW-0547">Nucleotide-binding</keyword>
<dbReference type="EC" id="2.7.13.3" evidence="3"/>
<evidence type="ECO:0000256" key="10">
    <source>
        <dbReference type="PROSITE-ProRule" id="PRU00169"/>
    </source>
</evidence>
<dbReference type="GO" id="GO:0000155">
    <property type="term" value="F:phosphorelay sensor kinase activity"/>
    <property type="evidence" value="ECO:0007669"/>
    <property type="project" value="InterPro"/>
</dbReference>
<evidence type="ECO:0000256" key="11">
    <source>
        <dbReference type="SAM" id="Coils"/>
    </source>
</evidence>
<feature type="domain" description="PAC" evidence="14">
    <location>
        <begin position="465"/>
        <end position="517"/>
    </location>
</feature>
<dbReference type="InterPro" id="IPR004358">
    <property type="entry name" value="Sig_transdc_His_kin-like_C"/>
</dbReference>
<evidence type="ECO:0000256" key="3">
    <source>
        <dbReference type="ARBA" id="ARBA00012438"/>
    </source>
</evidence>
<evidence type="ECO:0000256" key="4">
    <source>
        <dbReference type="ARBA" id="ARBA00022553"/>
    </source>
</evidence>
<dbReference type="InterPro" id="IPR001789">
    <property type="entry name" value="Sig_transdc_resp-reg_receiver"/>
</dbReference>
<evidence type="ECO:0000259" key="15">
    <source>
        <dbReference type="PROSITE" id="PS50885"/>
    </source>
</evidence>
<dbReference type="SMART" id="SM00086">
    <property type="entry name" value="PAC"/>
    <property type="match status" value="1"/>
</dbReference>
<keyword evidence="8" id="KW-0067">ATP-binding</keyword>
<evidence type="ECO:0000313" key="16">
    <source>
        <dbReference type="EMBL" id="MBI5168026.1"/>
    </source>
</evidence>
<feature type="modified residue" description="4-aspartylphosphate" evidence="10">
    <location>
        <position position="825"/>
    </location>
</feature>
<accession>A0A933W7L4</accession>
<dbReference type="SMART" id="SM00387">
    <property type="entry name" value="HATPase_c"/>
    <property type="match status" value="1"/>
</dbReference>
<dbReference type="InterPro" id="IPR013655">
    <property type="entry name" value="PAS_fold_3"/>
</dbReference>
<evidence type="ECO:0000256" key="2">
    <source>
        <dbReference type="ARBA" id="ARBA00004370"/>
    </source>
</evidence>
<dbReference type="PANTHER" id="PTHR43065">
    <property type="entry name" value="SENSOR HISTIDINE KINASE"/>
    <property type="match status" value="1"/>
</dbReference>
<organism evidence="16 17">
    <name type="scientific">Eiseniibacteriota bacterium</name>
    <dbReference type="NCBI Taxonomy" id="2212470"/>
    <lineage>
        <taxon>Bacteria</taxon>
        <taxon>Candidatus Eiseniibacteriota</taxon>
    </lineage>
</organism>
<dbReference type="CDD" id="cd00130">
    <property type="entry name" value="PAS"/>
    <property type="match status" value="1"/>
</dbReference>
<keyword evidence="7" id="KW-0418">Kinase</keyword>
<comment type="subcellular location">
    <subcellularLocation>
        <location evidence="2">Membrane</location>
    </subcellularLocation>
</comment>
<evidence type="ECO:0000256" key="9">
    <source>
        <dbReference type="ARBA" id="ARBA00023012"/>
    </source>
</evidence>
<dbReference type="Pfam" id="PF08447">
    <property type="entry name" value="PAS_3"/>
    <property type="match status" value="1"/>
</dbReference>
<dbReference type="SUPFAM" id="SSF47384">
    <property type="entry name" value="Homodimeric domain of signal transducing histidine kinase"/>
    <property type="match status" value="1"/>
</dbReference>
<dbReference type="GO" id="GO:0005524">
    <property type="term" value="F:ATP binding"/>
    <property type="evidence" value="ECO:0007669"/>
    <property type="project" value="UniProtKB-KW"/>
</dbReference>
<dbReference type="Gene3D" id="3.40.50.2300">
    <property type="match status" value="1"/>
</dbReference>
<dbReference type="Gene3D" id="1.10.287.130">
    <property type="match status" value="1"/>
</dbReference>
<dbReference type="PRINTS" id="PR00344">
    <property type="entry name" value="BCTRLSENSOR"/>
</dbReference>
<dbReference type="Pfam" id="PF02518">
    <property type="entry name" value="HATPase_c"/>
    <property type="match status" value="1"/>
</dbReference>
<dbReference type="SUPFAM" id="SSF52172">
    <property type="entry name" value="CheY-like"/>
    <property type="match status" value="1"/>
</dbReference>
<dbReference type="GO" id="GO:0016020">
    <property type="term" value="C:membrane"/>
    <property type="evidence" value="ECO:0007669"/>
    <property type="project" value="UniProtKB-SubCell"/>
</dbReference>
<feature type="domain" description="Response regulatory" evidence="13">
    <location>
        <begin position="774"/>
        <end position="887"/>
    </location>
</feature>
<evidence type="ECO:0000259" key="12">
    <source>
        <dbReference type="PROSITE" id="PS50109"/>
    </source>
</evidence>
<dbReference type="InterPro" id="IPR035965">
    <property type="entry name" value="PAS-like_dom_sf"/>
</dbReference>
<dbReference type="CDD" id="cd00082">
    <property type="entry name" value="HisKA"/>
    <property type="match status" value="1"/>
</dbReference>
<comment type="caution">
    <text evidence="16">The sequence shown here is derived from an EMBL/GenBank/DDBJ whole genome shotgun (WGS) entry which is preliminary data.</text>
</comment>
<dbReference type="InterPro" id="IPR011006">
    <property type="entry name" value="CheY-like_superfamily"/>
</dbReference>
<feature type="domain" description="Histidine kinase" evidence="12">
    <location>
        <begin position="530"/>
        <end position="752"/>
    </location>
</feature>
<keyword evidence="11" id="KW-0175">Coiled coil</keyword>
<dbReference type="SMART" id="SM00388">
    <property type="entry name" value="HisKA"/>
    <property type="match status" value="1"/>
</dbReference>
<reference evidence="16" key="1">
    <citation type="submission" date="2020-07" db="EMBL/GenBank/DDBJ databases">
        <title>Huge and variable diversity of episymbiotic CPR bacteria and DPANN archaea in groundwater ecosystems.</title>
        <authorList>
            <person name="He C.Y."/>
            <person name="Keren R."/>
            <person name="Whittaker M."/>
            <person name="Farag I.F."/>
            <person name="Doudna J."/>
            <person name="Cate J.H.D."/>
            <person name="Banfield J.F."/>
        </authorList>
    </citation>
    <scope>NUCLEOTIDE SEQUENCE</scope>
    <source>
        <strain evidence="16">NC_groundwater_1813_Pr3_B-0.1um_71_17</strain>
    </source>
</reference>
<evidence type="ECO:0000256" key="7">
    <source>
        <dbReference type="ARBA" id="ARBA00022777"/>
    </source>
</evidence>
<evidence type="ECO:0000256" key="6">
    <source>
        <dbReference type="ARBA" id="ARBA00022741"/>
    </source>
</evidence>
<dbReference type="SUPFAM" id="SSF55874">
    <property type="entry name" value="ATPase domain of HSP90 chaperone/DNA topoisomerase II/histidine kinase"/>
    <property type="match status" value="1"/>
</dbReference>
<dbReference type="PROSITE" id="PS50110">
    <property type="entry name" value="RESPONSE_REGULATORY"/>
    <property type="match status" value="1"/>
</dbReference>
<dbReference type="SMART" id="SM00448">
    <property type="entry name" value="REC"/>
    <property type="match status" value="1"/>
</dbReference>
<keyword evidence="9" id="KW-0902">Two-component regulatory system</keyword>
<sequence length="891" mass="96542">MRGPDVRAIRVRIPLILLASGILLALVAYLVAAEMHAHVAIDTVRDRLTRLSTRTVMLLGFRSEAPADVLDYAYARMREGPATPLCLALVRDDGTVTLGTHGTVTDRPLAETLPAPVAARVLAVADTMPASPATPRPYVVAATRLPRGPHAGERLVIAVDASRLLAVARWQAAVEAMPSIGVGLVLLAVITLLLDRWLRGPAEQLERTAIAIAAGDGGARSGLRGESELERVGAALDHMADEIERAQRELVASRARLETALQALPAAVFLTDRATGRILFVSARGHGSALGRMVAGDTFLEHVEGEEFFHADGTPMPLEDLATPRALRTGQPASIPEFVVRHRNGVRAAHAVYATPISLRGGPDFDAVLTVVQARDEIVALTGELRRWEDRFQKVVEATGQVVYEWDFVTGTVHRTGNQKLVLGFSAEDERTVDALEHWRTRVHPDDHDRVVAAFDRCRERLSPLDVEYRYRRNEREWIWIHDRGFFEADADGRVVRLYGTMADVTAHHETEAQLRQAQKMETVGTLAGGIAHDFNNQLTGVIGHLDLLEHSLAGGDERAEHVRTARVAAERCAELTRGLLAFSRRLHSQTAPASLDDTVLESVRLLRRVLPANIHVVTELGSGVPFALIDVTQIQQVILNLCVNARDAMPGGGTLTLTTGAATLGEADHRHPDARPGRWARLRVKDDGAGIPPDVLPRVFEPFFTTKPVGEGTGLGLAMVYGIVSKHGGWIEVESREGKGTCFEIWLPAAPPETQPAGAPRPAGEPPRARGELVMIVDDEAVLRQLACRTLREQGFRVLEASGAEEALAIAREHAAELRAVVLDLTMPGMSGAEALPLLRACAPRAVVLMTSGHSGRETAEFEGAAGFLPKPWSPSELCEALRRAIHVAG</sequence>
<feature type="domain" description="HAMP" evidence="15">
    <location>
        <begin position="196"/>
        <end position="248"/>
    </location>
</feature>
<dbReference type="Proteomes" id="UP000696931">
    <property type="component" value="Unassembled WGS sequence"/>
</dbReference>
<evidence type="ECO:0000256" key="1">
    <source>
        <dbReference type="ARBA" id="ARBA00000085"/>
    </source>
</evidence>
<dbReference type="Gene3D" id="3.30.450.20">
    <property type="entry name" value="PAS domain"/>
    <property type="match status" value="2"/>
</dbReference>
<dbReference type="InterPro" id="IPR005467">
    <property type="entry name" value="His_kinase_dom"/>
</dbReference>
<dbReference type="InterPro" id="IPR000700">
    <property type="entry name" value="PAS-assoc_C"/>
</dbReference>
<keyword evidence="4 10" id="KW-0597">Phosphoprotein</keyword>
<evidence type="ECO:0000259" key="14">
    <source>
        <dbReference type="PROSITE" id="PS50113"/>
    </source>
</evidence>
<dbReference type="Pfam" id="PF00072">
    <property type="entry name" value="Response_reg"/>
    <property type="match status" value="1"/>
</dbReference>
<dbReference type="SMART" id="SM00304">
    <property type="entry name" value="HAMP"/>
    <property type="match status" value="1"/>
</dbReference>
<dbReference type="PROSITE" id="PS50109">
    <property type="entry name" value="HIS_KIN"/>
    <property type="match status" value="1"/>
</dbReference>
<dbReference type="InterPro" id="IPR036890">
    <property type="entry name" value="HATPase_C_sf"/>
</dbReference>
<dbReference type="Pfam" id="PF00672">
    <property type="entry name" value="HAMP"/>
    <property type="match status" value="1"/>
</dbReference>
<dbReference type="InterPro" id="IPR003661">
    <property type="entry name" value="HisK_dim/P_dom"/>
</dbReference>
<dbReference type="InterPro" id="IPR003660">
    <property type="entry name" value="HAMP_dom"/>
</dbReference>
<comment type="catalytic activity">
    <reaction evidence="1">
        <text>ATP + protein L-histidine = ADP + protein N-phospho-L-histidine.</text>
        <dbReference type="EC" id="2.7.13.3"/>
    </reaction>
</comment>
<evidence type="ECO:0000259" key="13">
    <source>
        <dbReference type="PROSITE" id="PS50110"/>
    </source>
</evidence>
<dbReference type="Pfam" id="PF00512">
    <property type="entry name" value="HisKA"/>
    <property type="match status" value="1"/>
</dbReference>
<feature type="coiled-coil region" evidence="11">
    <location>
        <begin position="229"/>
        <end position="263"/>
    </location>
</feature>
<dbReference type="InterPro" id="IPR000014">
    <property type="entry name" value="PAS"/>
</dbReference>